<proteinExistence type="predicted"/>
<dbReference type="InterPro" id="IPR045584">
    <property type="entry name" value="Pilin-like"/>
</dbReference>
<dbReference type="Gene3D" id="3.30.700.10">
    <property type="entry name" value="Glycoprotein, Type 4 Pilin"/>
    <property type="match status" value="1"/>
</dbReference>
<dbReference type="Pfam" id="PF07963">
    <property type="entry name" value="N_methyl"/>
    <property type="match status" value="1"/>
</dbReference>
<dbReference type="InterPro" id="IPR012902">
    <property type="entry name" value="N_methyl_site"/>
</dbReference>
<dbReference type="EMBL" id="JAKIKT010000002">
    <property type="protein sequence ID" value="MCL2913817.1"/>
    <property type="molecule type" value="Genomic_DNA"/>
</dbReference>
<reference evidence="2 3" key="1">
    <citation type="submission" date="2022-01" db="EMBL/GenBank/DDBJ databases">
        <title>Whole genome-based taxonomy of the Shewanellaceae.</title>
        <authorList>
            <person name="Martin-Rodriguez A.J."/>
        </authorList>
    </citation>
    <scope>NUCLEOTIDE SEQUENCE [LARGE SCALE GENOMIC DNA]</scope>
    <source>
        <strain evidence="2 3">DSM 21332</strain>
    </source>
</reference>
<evidence type="ECO:0000313" key="3">
    <source>
        <dbReference type="Proteomes" id="UP001202831"/>
    </source>
</evidence>
<accession>A0ABT0N601</accession>
<dbReference type="Proteomes" id="UP001202831">
    <property type="component" value="Unassembled WGS sequence"/>
</dbReference>
<dbReference type="RefSeq" id="WP_249248521.1">
    <property type="nucleotide sequence ID" value="NZ_JAKIKT010000002.1"/>
</dbReference>
<name>A0ABT0N601_9GAMM</name>
<comment type="caution">
    <text evidence="2">The sequence shown here is derived from an EMBL/GenBank/DDBJ whole genome shotgun (WGS) entry which is preliminary data.</text>
</comment>
<dbReference type="PROSITE" id="PS00409">
    <property type="entry name" value="PROKAR_NTER_METHYL"/>
    <property type="match status" value="1"/>
</dbReference>
<keyword evidence="1" id="KW-0812">Transmembrane</keyword>
<dbReference type="SUPFAM" id="SSF54523">
    <property type="entry name" value="Pili subunits"/>
    <property type="match status" value="1"/>
</dbReference>
<sequence length="203" mass="22435">MKKTHIYRQTHTRAQGFTLIELVVVIIILGILAVVAAPKMLNLQDDANIASVQGTAGAFKAGVNLARAVYLVKDGDGEAEDLPVFIGTQNNNPAYPYEKPGHLDFNKYGWPVQNYMYEDTTIVQLDNAADCVSLWHTLFANEEPTVSEAGQDEVTDYIAHYTRQTGSTEASQECRYDLRREPKLSISYNAITGQVSTDTDLSS</sequence>
<dbReference type="NCBIfam" id="TIGR02532">
    <property type="entry name" value="IV_pilin_GFxxxE"/>
    <property type="match status" value="1"/>
</dbReference>
<protein>
    <submittedName>
        <fullName evidence="2">Prepilin-type N-terminal cleavage/methylation domain-containing protein</fullName>
    </submittedName>
</protein>
<keyword evidence="1" id="KW-0472">Membrane</keyword>
<keyword evidence="1" id="KW-1133">Transmembrane helix</keyword>
<feature type="transmembrane region" description="Helical" evidence="1">
    <location>
        <begin position="20"/>
        <end position="41"/>
    </location>
</feature>
<organism evidence="2 3">
    <name type="scientific">Shewanella corallii</name>
    <dbReference type="NCBI Taxonomy" id="560080"/>
    <lineage>
        <taxon>Bacteria</taxon>
        <taxon>Pseudomonadati</taxon>
        <taxon>Pseudomonadota</taxon>
        <taxon>Gammaproteobacteria</taxon>
        <taxon>Alteromonadales</taxon>
        <taxon>Shewanellaceae</taxon>
        <taxon>Shewanella</taxon>
    </lineage>
</organism>
<gene>
    <name evidence="2" type="ORF">L2725_08425</name>
</gene>
<evidence type="ECO:0000256" key="1">
    <source>
        <dbReference type="SAM" id="Phobius"/>
    </source>
</evidence>
<keyword evidence="3" id="KW-1185">Reference proteome</keyword>
<evidence type="ECO:0000313" key="2">
    <source>
        <dbReference type="EMBL" id="MCL2913817.1"/>
    </source>
</evidence>